<dbReference type="GO" id="GO:0006307">
    <property type="term" value="P:DNA alkylation repair"/>
    <property type="evidence" value="ECO:0007669"/>
    <property type="project" value="TreeGrafter"/>
</dbReference>
<organism evidence="6 7">
    <name type="scientific">Ensete ventricosum</name>
    <name type="common">Abyssinian banana</name>
    <name type="synonym">Musa ensete</name>
    <dbReference type="NCBI Taxonomy" id="4639"/>
    <lineage>
        <taxon>Eukaryota</taxon>
        <taxon>Viridiplantae</taxon>
        <taxon>Streptophyta</taxon>
        <taxon>Embryophyta</taxon>
        <taxon>Tracheophyta</taxon>
        <taxon>Spermatophyta</taxon>
        <taxon>Magnoliopsida</taxon>
        <taxon>Liliopsida</taxon>
        <taxon>Zingiberales</taxon>
        <taxon>Musaceae</taxon>
        <taxon>Ensete</taxon>
    </lineage>
</organism>
<evidence type="ECO:0000256" key="4">
    <source>
        <dbReference type="SAM" id="MobiDB-lite"/>
    </source>
</evidence>
<feature type="region of interest" description="Disordered" evidence="4">
    <location>
        <begin position="1"/>
        <end position="24"/>
    </location>
</feature>
<evidence type="ECO:0000256" key="3">
    <source>
        <dbReference type="ARBA" id="ARBA00023204"/>
    </source>
</evidence>
<dbReference type="InterPro" id="IPR011257">
    <property type="entry name" value="DNA_glycosylase"/>
</dbReference>
<dbReference type="Gene3D" id="1.10.340.30">
    <property type="entry name" value="Hypothetical protein, domain 2"/>
    <property type="match status" value="1"/>
</dbReference>
<dbReference type="GO" id="GO:0005634">
    <property type="term" value="C:nucleus"/>
    <property type="evidence" value="ECO:0007669"/>
    <property type="project" value="TreeGrafter"/>
</dbReference>
<gene>
    <name evidence="6" type="ORF">B296_00026188</name>
</gene>
<dbReference type="GO" id="GO:0008725">
    <property type="term" value="F:DNA-3-methyladenine glycosylase activity"/>
    <property type="evidence" value="ECO:0007669"/>
    <property type="project" value="TreeGrafter"/>
</dbReference>
<name>A0A426ZLD4_ENSVE</name>
<dbReference type="InterPro" id="IPR051912">
    <property type="entry name" value="Alkylbase_DNA_Glycosylase/TA"/>
</dbReference>
<dbReference type="CDD" id="cd00056">
    <property type="entry name" value="ENDO3c"/>
    <property type="match status" value="1"/>
</dbReference>
<dbReference type="Proteomes" id="UP000287651">
    <property type="component" value="Unassembled WGS sequence"/>
</dbReference>
<dbReference type="GO" id="GO:0043916">
    <property type="term" value="F:DNA-7-methylguanine glycosylase activity"/>
    <property type="evidence" value="ECO:0007669"/>
    <property type="project" value="TreeGrafter"/>
</dbReference>
<dbReference type="Pfam" id="PF00730">
    <property type="entry name" value="HhH-GPD"/>
    <property type="match status" value="1"/>
</dbReference>
<dbReference type="AlphaFoldDB" id="A0A426ZLD4"/>
<feature type="domain" description="HhH-GPD" evidence="5">
    <location>
        <begin position="212"/>
        <end position="367"/>
    </location>
</feature>
<reference evidence="6 7" key="1">
    <citation type="journal article" date="2014" name="Agronomy (Basel)">
        <title>A Draft Genome Sequence for Ensete ventricosum, the Drought-Tolerant Tree Against Hunger.</title>
        <authorList>
            <person name="Harrison J."/>
            <person name="Moore K.A."/>
            <person name="Paszkiewicz K."/>
            <person name="Jones T."/>
            <person name="Grant M."/>
            <person name="Ambacheew D."/>
            <person name="Muzemil S."/>
            <person name="Studholme D.J."/>
        </authorList>
    </citation>
    <scope>NUCLEOTIDE SEQUENCE [LARGE SCALE GENOMIC DNA]</scope>
</reference>
<dbReference type="Gene3D" id="1.10.1670.40">
    <property type="match status" value="1"/>
</dbReference>
<dbReference type="FunFam" id="1.10.1670.40:FF:000001">
    <property type="entry name" value="Probable DNA-3-methyladenine glycosylase 2"/>
    <property type="match status" value="1"/>
</dbReference>
<proteinExistence type="inferred from homology"/>
<dbReference type="GO" id="GO:0032131">
    <property type="term" value="F:alkylated DNA binding"/>
    <property type="evidence" value="ECO:0007669"/>
    <property type="project" value="TreeGrafter"/>
</dbReference>
<dbReference type="SUPFAM" id="SSF48150">
    <property type="entry name" value="DNA-glycosylase"/>
    <property type="match status" value="1"/>
</dbReference>
<evidence type="ECO:0000256" key="2">
    <source>
        <dbReference type="ARBA" id="ARBA00022763"/>
    </source>
</evidence>
<comment type="caution">
    <text evidence="6">The sequence shown here is derived from an EMBL/GenBank/DDBJ whole genome shotgun (WGS) entry which is preliminary data.</text>
</comment>
<protein>
    <recommendedName>
        <fullName evidence="5">HhH-GPD domain-containing protein</fullName>
    </recommendedName>
</protein>
<dbReference type="PANTHER" id="PTHR43003">
    <property type="entry name" value="DNA-3-METHYLADENINE GLYCOSYLASE"/>
    <property type="match status" value="1"/>
</dbReference>
<dbReference type="PANTHER" id="PTHR43003:SF5">
    <property type="entry name" value="DNA-3-METHYLADENINE GLYCOSYLASE"/>
    <property type="match status" value="1"/>
</dbReference>
<evidence type="ECO:0000313" key="6">
    <source>
        <dbReference type="EMBL" id="RRT64745.1"/>
    </source>
</evidence>
<dbReference type="SMART" id="SM00478">
    <property type="entry name" value="ENDO3c"/>
    <property type="match status" value="1"/>
</dbReference>
<keyword evidence="2" id="KW-0227">DNA damage</keyword>
<evidence type="ECO:0000313" key="7">
    <source>
        <dbReference type="Proteomes" id="UP000287651"/>
    </source>
</evidence>
<comment type="similarity">
    <text evidence="1">Belongs to the alkylbase DNA glycosidase AlkA family.</text>
</comment>
<dbReference type="InterPro" id="IPR003265">
    <property type="entry name" value="HhH-GPD_domain"/>
</dbReference>
<keyword evidence="3" id="KW-0234">DNA repair</keyword>
<dbReference type="FunFam" id="1.10.340.30:FF:000004">
    <property type="entry name" value="DNA-3-methyladenine glycosylase II"/>
    <property type="match status" value="1"/>
</dbReference>
<accession>A0A426ZLD4</accession>
<evidence type="ECO:0000256" key="1">
    <source>
        <dbReference type="ARBA" id="ARBA00010817"/>
    </source>
</evidence>
<evidence type="ECO:0000259" key="5">
    <source>
        <dbReference type="SMART" id="SM00478"/>
    </source>
</evidence>
<dbReference type="EMBL" id="AMZH03006071">
    <property type="protein sequence ID" value="RRT64745.1"/>
    <property type="molecule type" value="Genomic_DNA"/>
</dbReference>
<dbReference type="GO" id="GO:0006285">
    <property type="term" value="P:base-excision repair, AP site formation"/>
    <property type="evidence" value="ECO:0007669"/>
    <property type="project" value="TreeGrafter"/>
</dbReference>
<dbReference type="GO" id="GO:0032993">
    <property type="term" value="C:protein-DNA complex"/>
    <property type="evidence" value="ECO:0007669"/>
    <property type="project" value="TreeGrafter"/>
</dbReference>
<sequence length="421" mass="45414">MSYAWSSIEVKSGPSVKGESDSDMSRIKLKEVASDWATVDTKSKSCSLCSMSPHGIRNPNQPDLFPHHHRPSIAEPIQILASMGEETLSHTLHFAPSSSSPAGTAASSTDTSAAAAATTTASKIPFRPRKIRKLSSSAASADDDAPGKNPAAGNRLAVRVIPRPLSADGEIASALRHLRATDPILARVIDAHDSPTFQCLLTPFHSLARSILYQQLAIKAAASIYARFLALCGGEAGVVPDVVLSLTPHQLRQIGVSERKASYLHDLARKYHGGILSDATIVSMDDKSLFSMLTMVKGIGAWSVHMFMMFCLHRPDVLPVGDLGVRKGVQMLYGLDDVPRPSQMEQLCERWKPYRSVGSWYMWRLVEAKSNPNLASSSAGALNIGSVGVGDAQQQQQQQMIDSFQMLPQSWVKSISPTGTA</sequence>